<protein>
    <submittedName>
        <fullName evidence="1">Uncharacterized protein</fullName>
    </submittedName>
</protein>
<comment type="caution">
    <text evidence="1">The sequence shown here is derived from an EMBL/GenBank/DDBJ whole genome shotgun (WGS) entry which is preliminary data.</text>
</comment>
<sequence length="72" mass="7598">MLITSLSLIGSCKITNSLSSIHGGDSSISINGINQISVASKTAKPATNNNTILKGVDEHSLDSLWNMNKNKL</sequence>
<evidence type="ECO:0000313" key="1">
    <source>
        <dbReference type="EMBL" id="KYQ88877.1"/>
    </source>
</evidence>
<name>A0A151Z4N0_TIELA</name>
<gene>
    <name evidence="1" type="ORF">DLAC_11822</name>
</gene>
<organism evidence="1 2">
    <name type="scientific">Tieghemostelium lacteum</name>
    <name type="common">Slime mold</name>
    <name type="synonym">Dictyostelium lacteum</name>
    <dbReference type="NCBI Taxonomy" id="361077"/>
    <lineage>
        <taxon>Eukaryota</taxon>
        <taxon>Amoebozoa</taxon>
        <taxon>Evosea</taxon>
        <taxon>Eumycetozoa</taxon>
        <taxon>Dictyostelia</taxon>
        <taxon>Dictyosteliales</taxon>
        <taxon>Raperosteliaceae</taxon>
        <taxon>Tieghemostelium</taxon>
    </lineage>
</organism>
<reference evidence="1 2" key="1">
    <citation type="submission" date="2015-12" db="EMBL/GenBank/DDBJ databases">
        <title>Dictyostelia acquired genes for synthesis and detection of signals that induce cell-type specialization by lateral gene transfer from prokaryotes.</title>
        <authorList>
            <person name="Gloeckner G."/>
            <person name="Schaap P."/>
        </authorList>
    </citation>
    <scope>NUCLEOTIDE SEQUENCE [LARGE SCALE GENOMIC DNA]</scope>
    <source>
        <strain evidence="1 2">TK</strain>
    </source>
</reference>
<accession>A0A151Z4N0</accession>
<evidence type="ECO:0000313" key="2">
    <source>
        <dbReference type="Proteomes" id="UP000076078"/>
    </source>
</evidence>
<dbReference type="AlphaFoldDB" id="A0A151Z4N0"/>
<dbReference type="EMBL" id="LODT01000047">
    <property type="protein sequence ID" value="KYQ88877.1"/>
    <property type="molecule type" value="Genomic_DNA"/>
</dbReference>
<dbReference type="InParanoid" id="A0A151Z4N0"/>
<keyword evidence="2" id="KW-1185">Reference proteome</keyword>
<proteinExistence type="predicted"/>
<dbReference type="Proteomes" id="UP000076078">
    <property type="component" value="Unassembled WGS sequence"/>
</dbReference>